<evidence type="ECO:0000256" key="1">
    <source>
        <dbReference type="ARBA" id="ARBA00022670"/>
    </source>
</evidence>
<evidence type="ECO:0000256" key="6">
    <source>
        <dbReference type="RuleBase" id="RU003983"/>
    </source>
</evidence>
<dbReference type="Pfam" id="PF01435">
    <property type="entry name" value="Peptidase_M48"/>
    <property type="match status" value="1"/>
</dbReference>
<keyword evidence="7" id="KW-0812">Transmembrane</keyword>
<dbReference type="EMBL" id="FTOH01000006">
    <property type="protein sequence ID" value="SIS94149.1"/>
    <property type="molecule type" value="Genomic_DNA"/>
</dbReference>
<evidence type="ECO:0000259" key="8">
    <source>
        <dbReference type="Pfam" id="PF01435"/>
    </source>
</evidence>
<dbReference type="AlphaFoldDB" id="A0A1N7N7I0"/>
<dbReference type="GO" id="GO:0016020">
    <property type="term" value="C:membrane"/>
    <property type="evidence" value="ECO:0007669"/>
    <property type="project" value="TreeGrafter"/>
</dbReference>
<keyword evidence="1 6" id="KW-0645">Protease</keyword>
<feature type="domain" description="Peptidase M48" evidence="8">
    <location>
        <begin position="155"/>
        <end position="328"/>
    </location>
</feature>
<keyword evidence="4 6" id="KW-0862">Zinc</keyword>
<dbReference type="CDD" id="cd07332">
    <property type="entry name" value="M48C_Oma1_like"/>
    <property type="match status" value="1"/>
</dbReference>
<dbReference type="GO" id="GO:0046872">
    <property type="term" value="F:metal ion binding"/>
    <property type="evidence" value="ECO:0007669"/>
    <property type="project" value="UniProtKB-KW"/>
</dbReference>
<dbReference type="Gene3D" id="3.30.2010.10">
    <property type="entry name" value="Metalloproteases ('zincins'), catalytic domain"/>
    <property type="match status" value="1"/>
</dbReference>
<comment type="similarity">
    <text evidence="6">Belongs to the peptidase M48 family.</text>
</comment>
<keyword evidence="7" id="KW-1133">Transmembrane helix</keyword>
<evidence type="ECO:0000256" key="3">
    <source>
        <dbReference type="ARBA" id="ARBA00022801"/>
    </source>
</evidence>
<dbReference type="GO" id="GO:0004222">
    <property type="term" value="F:metalloendopeptidase activity"/>
    <property type="evidence" value="ECO:0007669"/>
    <property type="project" value="InterPro"/>
</dbReference>
<dbReference type="STRING" id="484498.SAMN05421686_106225"/>
<evidence type="ECO:0000256" key="2">
    <source>
        <dbReference type="ARBA" id="ARBA00022723"/>
    </source>
</evidence>
<dbReference type="OrthoDB" id="9810445at2"/>
<proteinExistence type="inferred from homology"/>
<keyword evidence="2" id="KW-0479">Metal-binding</keyword>
<accession>A0A1N7N7I0</accession>
<dbReference type="GO" id="GO:0051603">
    <property type="term" value="P:proteolysis involved in protein catabolic process"/>
    <property type="evidence" value="ECO:0007669"/>
    <property type="project" value="TreeGrafter"/>
</dbReference>
<name>A0A1N7N7I0_9GAMM</name>
<evidence type="ECO:0000256" key="5">
    <source>
        <dbReference type="ARBA" id="ARBA00023049"/>
    </source>
</evidence>
<keyword evidence="3 6" id="KW-0378">Hydrolase</keyword>
<keyword evidence="7" id="KW-0472">Membrane</keyword>
<comment type="cofactor">
    <cofactor evidence="6">
        <name>Zn(2+)</name>
        <dbReference type="ChEBI" id="CHEBI:29105"/>
    </cofactor>
    <text evidence="6">Binds 1 zinc ion per subunit.</text>
</comment>
<evidence type="ECO:0000256" key="7">
    <source>
        <dbReference type="SAM" id="Phobius"/>
    </source>
</evidence>
<evidence type="ECO:0000256" key="4">
    <source>
        <dbReference type="ARBA" id="ARBA00022833"/>
    </source>
</evidence>
<dbReference type="PANTHER" id="PTHR22726">
    <property type="entry name" value="METALLOENDOPEPTIDASE OMA1"/>
    <property type="match status" value="1"/>
</dbReference>
<reference evidence="10" key="1">
    <citation type="submission" date="2017-01" db="EMBL/GenBank/DDBJ databases">
        <authorList>
            <person name="Varghese N."/>
            <person name="Submissions S."/>
        </authorList>
    </citation>
    <scope>NUCLEOTIDE SEQUENCE [LARGE SCALE GENOMIC DNA]</scope>
    <source>
        <strain evidence="10">DSM 24913</strain>
    </source>
</reference>
<evidence type="ECO:0000313" key="10">
    <source>
        <dbReference type="Proteomes" id="UP000185639"/>
    </source>
</evidence>
<gene>
    <name evidence="9" type="ORF">SAMN05421686_106225</name>
</gene>
<sequence length="331" mass="36475">MQRITGKYCMAGRSDIRPAILLLRDDGSLRVLATDFDYELTSTTLKECRQGDVLPGIPVELHFDSGDYFIPEDPDLRWTPRSGFLAYLESHMVMVLAAALMVPLSFWLVFTQVIPAGAKATAPLVPQEVLNRVGRSSMKTLDYSLEPSRLAQYEQASIIKDWNKAAEKAGLDNDYRILFRSAIAPNAFALPDGTIVVFDELVNILSRDELIAVLFHEAGHVDRRHGAQMMVQASAGAIVYGLLLGDLEGLSEVVLGTGISLGENAFSRTMETDADDFAVEHLKAAGMSPDLLASALNSLPGSQRETNSWREYLSTHPERKTRTERIESASD</sequence>
<keyword evidence="5 6" id="KW-0482">Metalloprotease</keyword>
<dbReference type="Proteomes" id="UP000185639">
    <property type="component" value="Unassembled WGS sequence"/>
</dbReference>
<dbReference type="PANTHER" id="PTHR22726:SF1">
    <property type="entry name" value="METALLOENDOPEPTIDASE OMA1, MITOCHONDRIAL"/>
    <property type="match status" value="1"/>
</dbReference>
<dbReference type="InterPro" id="IPR001915">
    <property type="entry name" value="Peptidase_M48"/>
</dbReference>
<dbReference type="InterPro" id="IPR051156">
    <property type="entry name" value="Mito/Outer_Membr_Metalloprot"/>
</dbReference>
<evidence type="ECO:0000313" key="9">
    <source>
        <dbReference type="EMBL" id="SIS94149.1"/>
    </source>
</evidence>
<organism evidence="9 10">
    <name type="scientific">Thalassolituus maritimus</name>
    <dbReference type="NCBI Taxonomy" id="484498"/>
    <lineage>
        <taxon>Bacteria</taxon>
        <taxon>Pseudomonadati</taxon>
        <taxon>Pseudomonadota</taxon>
        <taxon>Gammaproteobacteria</taxon>
        <taxon>Oceanospirillales</taxon>
        <taxon>Oceanospirillaceae</taxon>
        <taxon>Thalassolituus</taxon>
    </lineage>
</organism>
<protein>
    <submittedName>
        <fullName evidence="9">Peptidase family M48</fullName>
    </submittedName>
</protein>
<keyword evidence="10" id="KW-1185">Reference proteome</keyword>
<feature type="transmembrane region" description="Helical" evidence="7">
    <location>
        <begin position="84"/>
        <end position="110"/>
    </location>
</feature>